<feature type="domain" description="Acetyl-CoA hydrolase/transferase C-terminal" evidence="4">
    <location>
        <begin position="282"/>
        <end position="432"/>
    </location>
</feature>
<comment type="similarity">
    <text evidence="1">Belongs to the acetyl-CoA hydrolase/transferase family.</text>
</comment>
<evidence type="ECO:0000259" key="4">
    <source>
        <dbReference type="Pfam" id="PF13336"/>
    </source>
</evidence>
<dbReference type="SUPFAM" id="SSF100950">
    <property type="entry name" value="NagB/RpiA/CoA transferase-like"/>
    <property type="match status" value="2"/>
</dbReference>
<dbReference type="Proteomes" id="UP000628109">
    <property type="component" value="Unassembled WGS sequence"/>
</dbReference>
<dbReference type="Gene3D" id="3.40.1080.10">
    <property type="entry name" value="Glutaconate Coenzyme A-transferase"/>
    <property type="match status" value="1"/>
</dbReference>
<evidence type="ECO:0000256" key="2">
    <source>
        <dbReference type="ARBA" id="ARBA00022679"/>
    </source>
</evidence>
<keyword evidence="2 5" id="KW-0808">Transferase</keyword>
<reference evidence="6" key="3">
    <citation type="journal article" date="2014" name="Int. J. Syst. Evol. Microbiol.">
        <title>Complete genome of a new Firmicutes species belonging to the dominant human colonic microbiota ('Ruminococcus bicirculans') reveals two chromosomes and a selective capacity to utilize plant glucans.</title>
        <authorList>
            <consortium name="NISC Comparative Sequencing Program"/>
            <person name="Wegmann U."/>
            <person name="Louis P."/>
            <person name="Goesmann A."/>
            <person name="Henrissat B."/>
            <person name="Duncan S.H."/>
            <person name="Flint H.J."/>
        </authorList>
    </citation>
    <scope>NUCLEOTIDE SEQUENCE</scope>
    <source>
        <strain evidence="6">CCM 7327</strain>
    </source>
</reference>
<evidence type="ECO:0000313" key="6">
    <source>
        <dbReference type="EMBL" id="GFZ98086.1"/>
    </source>
</evidence>
<evidence type="ECO:0000313" key="5">
    <source>
        <dbReference type="EMBL" id="GAY24026.1"/>
    </source>
</evidence>
<dbReference type="InterPro" id="IPR038460">
    <property type="entry name" value="AcetylCoA_hyd_C_sf"/>
</dbReference>
<keyword evidence="5" id="KW-0012">Acyltransferase</keyword>
<proteinExistence type="inferred from homology"/>
<gene>
    <name evidence="6" type="primary">cat2</name>
    <name evidence="6" type="ORF">GCM10019071_30530</name>
    <name evidence="5" type="ORF">SFOMI_4604</name>
</gene>
<organism evidence="5 7">
    <name type="scientific">Sphingobium fuliginis (strain ATCC 27551)</name>
    <dbReference type="NCBI Taxonomy" id="336203"/>
    <lineage>
        <taxon>Bacteria</taxon>
        <taxon>Pseudomonadati</taxon>
        <taxon>Pseudomonadota</taxon>
        <taxon>Alphaproteobacteria</taxon>
        <taxon>Sphingomonadales</taxon>
        <taxon>Sphingomonadaceae</taxon>
        <taxon>Sphingobium</taxon>
    </lineage>
</organism>
<dbReference type="InterPro" id="IPR026888">
    <property type="entry name" value="AcetylCoA_hyd_C"/>
</dbReference>
<reference evidence="5" key="4">
    <citation type="submission" date="2017-10" db="EMBL/GenBank/DDBJ databases">
        <title>Bioaugmenting a lab-scale membrane bioreactor with Sphingobium fuliginis OMI to degrade 4-tert-butylphenol.</title>
        <authorList>
            <person name="Takada K."/>
            <person name="Shiba T."/>
            <person name="Soda S."/>
            <person name="Inoue D."/>
            <person name="Miyake M."/>
            <person name="Eguchi M."/>
            <person name="Ike M."/>
        </authorList>
    </citation>
    <scope>NUCLEOTIDE SEQUENCE</scope>
    <source>
        <strain evidence="5">OMI</strain>
    </source>
</reference>
<dbReference type="Gene3D" id="3.40.1080.20">
    <property type="entry name" value="Acetyl-CoA hydrolase/transferase C-terminal domain"/>
    <property type="match status" value="1"/>
</dbReference>
<evidence type="ECO:0000313" key="7">
    <source>
        <dbReference type="Proteomes" id="UP000221538"/>
    </source>
</evidence>
<dbReference type="EMBL" id="BEWI01000032">
    <property type="protein sequence ID" value="GAY24026.1"/>
    <property type="molecule type" value="Genomic_DNA"/>
</dbReference>
<dbReference type="GO" id="GO:0006083">
    <property type="term" value="P:acetate metabolic process"/>
    <property type="evidence" value="ECO:0007669"/>
    <property type="project" value="InterPro"/>
</dbReference>
<reference evidence="5 7" key="1">
    <citation type="journal article" date="2013" name="Biodegradation">
        <title>Occurrence of 4-tert-butylphenol (4-t-BP) biodegradation in an aquatic sample caused by the presence of Spirodela polyrrhiza and isolation of a 4-t-BP-utilizing bacterium.</title>
        <authorList>
            <person name="Ogata Y."/>
            <person name="Toyama T."/>
            <person name="Yu N."/>
            <person name="Wang X."/>
            <person name="Sei K."/>
            <person name="Ike M."/>
        </authorList>
    </citation>
    <scope>NUCLEOTIDE SEQUENCE [LARGE SCALE GENOMIC DNA]</scope>
    <source>
        <strain evidence="5 7">OMI</strain>
    </source>
</reference>
<reference evidence="8" key="6">
    <citation type="journal article" date="2019" name="Int. J. Syst. Evol. Microbiol.">
        <title>The Global Catalogue of Microorganisms (GCM) 10K type strain sequencing project: providing services to taxonomists for standard genome sequencing and annotation.</title>
        <authorList>
            <consortium name="The Broad Institute Genomics Platform"/>
            <consortium name="The Broad Institute Genome Sequencing Center for Infectious Disease"/>
            <person name="Wu L."/>
            <person name="Ma J."/>
        </authorList>
    </citation>
    <scope>NUCLEOTIDE SEQUENCE [LARGE SCALE GENOMIC DNA]</scope>
    <source>
        <strain evidence="8">CCM 7327</strain>
    </source>
</reference>
<protein>
    <submittedName>
        <fullName evidence="6">4-hydroxybutyrate CoA-transferase</fullName>
    </submittedName>
    <submittedName>
        <fullName evidence="5">4-hydroxybutyrate:acetyl-CoA CoA transferase</fullName>
        <ecNumber evidence="5">2.3.1.-</ecNumber>
    </submittedName>
</protein>
<accession>A0A292ZM80</accession>
<dbReference type="InterPro" id="IPR037171">
    <property type="entry name" value="NagB/RpiA_transferase-like"/>
</dbReference>
<dbReference type="GO" id="GO:0016746">
    <property type="term" value="F:acyltransferase activity"/>
    <property type="evidence" value="ECO:0007669"/>
    <property type="project" value="UniProtKB-KW"/>
</dbReference>
<dbReference type="EC" id="2.3.1.-" evidence="5"/>
<dbReference type="EMBL" id="BMDU01000007">
    <property type="protein sequence ID" value="GFZ98086.1"/>
    <property type="molecule type" value="Genomic_DNA"/>
</dbReference>
<evidence type="ECO:0000313" key="8">
    <source>
        <dbReference type="Proteomes" id="UP000628109"/>
    </source>
</evidence>
<comment type="caution">
    <text evidence="5">The sequence shown here is derived from an EMBL/GenBank/DDBJ whole genome shotgun (WGS) entry which is preliminary data.</text>
</comment>
<sequence length="437" mass="46190">MTRDTDAYRSKLMSPEQAAASIPHGARICMGLGVAQPPAILQALARRAEIGDIEGASLYYLLSTAIAGTSVLRRGLGERLRPMSLFHSAVERALDKEASALGGRPVDLIPVAFSRVPQMLRDDIGVDTLVTQVAPPDEDGNFSLGTNVDYAHAAARCCTRVIVEVNRHMPRTGGASVVPLSAVTAIVEHDQPLPEIMPVSRRPEDDAIGAIIAGLVDDGACLQMGIGAVPEAVCAALKGHRHLGIHTELLTPGLAGLMASGVVDNSRKAVHPGKTIFTFAMGDRRFYEFLDGNPDLEGHPVDHVNDAAIIARNPRAVSVNATLEVDLQGACNSEVVNGRQYSAAGGQLDFVRGAGASPGGKSIIACHATAVGGTVSRIVPRLNGPVTTPRNDVHIIVTEFGWADLRGKSLAERGKALIGIAHPRFRDELAAQLDRRM</sequence>
<dbReference type="Proteomes" id="UP000221538">
    <property type="component" value="Unassembled WGS sequence"/>
</dbReference>
<feature type="domain" description="Acetyl-CoA hydrolase/transferase N-terminal" evidence="3">
    <location>
        <begin position="7"/>
        <end position="191"/>
    </location>
</feature>
<evidence type="ECO:0000256" key="1">
    <source>
        <dbReference type="ARBA" id="ARBA00009632"/>
    </source>
</evidence>
<dbReference type="GO" id="GO:0008775">
    <property type="term" value="F:acetate CoA-transferase activity"/>
    <property type="evidence" value="ECO:0007669"/>
    <property type="project" value="InterPro"/>
</dbReference>
<reference evidence="5" key="5">
    <citation type="submission" date="2017-10" db="EMBL/GenBank/DDBJ databases">
        <authorList>
            <person name="Banno H."/>
            <person name="Chua N.-H."/>
        </authorList>
    </citation>
    <scope>NUCLEOTIDE SEQUENCE</scope>
    <source>
        <strain evidence="5">OMI</strain>
    </source>
</reference>
<name>A0A292ZM80_SPHSA</name>
<keyword evidence="8" id="KW-1185">Reference proteome</keyword>
<dbReference type="Gene3D" id="3.30.750.70">
    <property type="entry name" value="4-hydroxybutyrate coenzyme like domains"/>
    <property type="match status" value="1"/>
</dbReference>
<reference evidence="6" key="7">
    <citation type="submission" date="2024-05" db="EMBL/GenBank/DDBJ databases">
        <authorList>
            <person name="Sun Q."/>
            <person name="Sedlacek I."/>
        </authorList>
    </citation>
    <scope>NUCLEOTIDE SEQUENCE</scope>
    <source>
        <strain evidence="6">CCM 7327</strain>
    </source>
</reference>
<reference evidence="5 7" key="2">
    <citation type="journal article" date="2013" name="Environ. Sci. Technol.">
        <title>The 4-tert-butylphenol-utilizing bacterium Sphingobium fuliginis OMI can degrade bisphenols via phenolic ring hydroxylation and meta-cleavage pathway.</title>
        <authorList>
            <person name="Ogata Y."/>
            <person name="Goda S."/>
            <person name="Toyama T."/>
            <person name="Sei K."/>
            <person name="Ike M."/>
        </authorList>
    </citation>
    <scope>NUCLEOTIDE SEQUENCE [LARGE SCALE GENOMIC DNA]</scope>
    <source>
        <strain evidence="5 7">OMI</strain>
    </source>
</reference>
<dbReference type="AlphaFoldDB" id="A0A292ZM80"/>
<dbReference type="Pfam" id="PF13336">
    <property type="entry name" value="AcetylCoA_hyd_C"/>
    <property type="match status" value="1"/>
</dbReference>
<evidence type="ECO:0000259" key="3">
    <source>
        <dbReference type="Pfam" id="PF02550"/>
    </source>
</evidence>
<dbReference type="Pfam" id="PF02550">
    <property type="entry name" value="AcetylCoA_hydro"/>
    <property type="match status" value="1"/>
</dbReference>
<dbReference type="PANTHER" id="PTHR21432">
    <property type="entry name" value="ACETYL-COA HYDROLASE-RELATED"/>
    <property type="match status" value="1"/>
</dbReference>
<dbReference type="InterPro" id="IPR003702">
    <property type="entry name" value="ActCoA_hydro_N"/>
</dbReference>
<dbReference type="InterPro" id="IPR046433">
    <property type="entry name" value="ActCoA_hydro"/>
</dbReference>
<dbReference type="RefSeq" id="WP_065846620.1">
    <property type="nucleotide sequence ID" value="NZ_BEWI01000032.1"/>
</dbReference>
<dbReference type="PANTHER" id="PTHR21432:SF20">
    <property type="entry name" value="ACETYL-COA HYDROLASE"/>
    <property type="match status" value="1"/>
</dbReference>